<dbReference type="InParanoid" id="A0A165L1B8"/>
<dbReference type="InterPro" id="IPR025977">
    <property type="entry name" value="Cnd3_C"/>
</dbReference>
<evidence type="ECO:0000256" key="6">
    <source>
        <dbReference type="ARBA" id="ARBA00023067"/>
    </source>
</evidence>
<dbReference type="EMBL" id="KV425933">
    <property type="protein sequence ID" value="KZV97200.1"/>
    <property type="molecule type" value="Genomic_DNA"/>
</dbReference>
<feature type="compositionally biased region" description="Acidic residues" evidence="8">
    <location>
        <begin position="521"/>
        <end position="531"/>
    </location>
</feature>
<evidence type="ECO:0000256" key="7">
    <source>
        <dbReference type="ARBA" id="ARBA00023306"/>
    </source>
</evidence>
<name>A0A165L1B8_EXIGL</name>
<keyword evidence="4" id="KW-0132">Cell division</keyword>
<feature type="compositionally biased region" description="Low complexity" evidence="8">
    <location>
        <begin position="962"/>
        <end position="975"/>
    </location>
</feature>
<dbReference type="PANTHER" id="PTHR14418">
    <property type="entry name" value="CONDENSIN COMPLEX SUBUNIT 3-RELATED"/>
    <property type="match status" value="1"/>
</dbReference>
<comment type="similarity">
    <text evidence="2">Belongs to the CND3 (condensin subunit 3) family.</text>
</comment>
<dbReference type="Gene3D" id="1.25.10.10">
    <property type="entry name" value="Leucine-rich Repeat Variant"/>
    <property type="match status" value="1"/>
</dbReference>
<keyword evidence="11" id="KW-1185">Reference proteome</keyword>
<evidence type="ECO:0000256" key="1">
    <source>
        <dbReference type="ARBA" id="ARBA00004286"/>
    </source>
</evidence>
<dbReference type="GO" id="GO:0000796">
    <property type="term" value="C:condensin complex"/>
    <property type="evidence" value="ECO:0007669"/>
    <property type="project" value="InterPro"/>
</dbReference>
<keyword evidence="5" id="KW-0498">Mitosis</keyword>
<evidence type="ECO:0000259" key="9">
    <source>
        <dbReference type="Pfam" id="PF12719"/>
    </source>
</evidence>
<proteinExistence type="inferred from homology"/>
<comment type="subcellular location">
    <subcellularLocation>
        <location evidence="1">Chromosome</location>
    </subcellularLocation>
</comment>
<organism evidence="10 11">
    <name type="scientific">Exidia glandulosa HHB12029</name>
    <dbReference type="NCBI Taxonomy" id="1314781"/>
    <lineage>
        <taxon>Eukaryota</taxon>
        <taxon>Fungi</taxon>
        <taxon>Dikarya</taxon>
        <taxon>Basidiomycota</taxon>
        <taxon>Agaricomycotina</taxon>
        <taxon>Agaricomycetes</taxon>
        <taxon>Auriculariales</taxon>
        <taxon>Exidiaceae</taxon>
        <taxon>Exidia</taxon>
    </lineage>
</organism>
<dbReference type="AlphaFoldDB" id="A0A165L1B8"/>
<protein>
    <recommendedName>
        <fullName evidence="9">Nuclear condensin complex subunit 3 C-terminal domain-containing protein</fullName>
    </recommendedName>
</protein>
<feature type="domain" description="Nuclear condensin complex subunit 3 C-terminal" evidence="9">
    <location>
        <begin position="563"/>
        <end position="840"/>
    </location>
</feature>
<keyword evidence="3" id="KW-0158">Chromosome</keyword>
<feature type="compositionally biased region" description="Basic and acidic residues" evidence="8">
    <location>
        <begin position="1119"/>
        <end position="1130"/>
    </location>
</feature>
<evidence type="ECO:0000256" key="8">
    <source>
        <dbReference type="SAM" id="MobiDB-lite"/>
    </source>
</evidence>
<dbReference type="InterPro" id="IPR027165">
    <property type="entry name" value="CND3"/>
</dbReference>
<evidence type="ECO:0000313" key="11">
    <source>
        <dbReference type="Proteomes" id="UP000077266"/>
    </source>
</evidence>
<keyword evidence="7" id="KW-0131">Cell cycle</keyword>
<dbReference type="FunCoup" id="A0A165L1B8">
    <property type="interactions" value="321"/>
</dbReference>
<dbReference type="Pfam" id="PF12719">
    <property type="entry name" value="Cnd3"/>
    <property type="match status" value="1"/>
</dbReference>
<gene>
    <name evidence="10" type="ORF">EXIGLDRAFT_833051</name>
</gene>
<feature type="region of interest" description="Disordered" evidence="8">
    <location>
        <begin position="521"/>
        <end position="553"/>
    </location>
</feature>
<feature type="compositionally biased region" description="Basic and acidic residues" evidence="8">
    <location>
        <begin position="532"/>
        <end position="553"/>
    </location>
</feature>
<keyword evidence="6" id="KW-0226">DNA condensation</keyword>
<accession>A0A165L1B8</accession>
<dbReference type="OrthoDB" id="27187at2759"/>
<dbReference type="GO" id="GO:0007076">
    <property type="term" value="P:mitotic chromosome condensation"/>
    <property type="evidence" value="ECO:0007669"/>
    <property type="project" value="InterPro"/>
</dbReference>
<evidence type="ECO:0000256" key="2">
    <source>
        <dbReference type="ARBA" id="ARBA00006533"/>
    </source>
</evidence>
<evidence type="ECO:0000256" key="3">
    <source>
        <dbReference type="ARBA" id="ARBA00022454"/>
    </source>
</evidence>
<reference evidence="10 11" key="1">
    <citation type="journal article" date="2016" name="Mol. Biol. Evol.">
        <title>Comparative Genomics of Early-Diverging Mushroom-Forming Fungi Provides Insights into the Origins of Lignocellulose Decay Capabilities.</title>
        <authorList>
            <person name="Nagy L.G."/>
            <person name="Riley R."/>
            <person name="Tritt A."/>
            <person name="Adam C."/>
            <person name="Daum C."/>
            <person name="Floudas D."/>
            <person name="Sun H."/>
            <person name="Yadav J.S."/>
            <person name="Pangilinan J."/>
            <person name="Larsson K.H."/>
            <person name="Matsuura K."/>
            <person name="Barry K."/>
            <person name="Labutti K."/>
            <person name="Kuo R."/>
            <person name="Ohm R.A."/>
            <person name="Bhattacharya S.S."/>
            <person name="Shirouzu T."/>
            <person name="Yoshinaga Y."/>
            <person name="Martin F.M."/>
            <person name="Grigoriev I.V."/>
            <person name="Hibbett D.S."/>
        </authorList>
    </citation>
    <scope>NUCLEOTIDE SEQUENCE [LARGE SCALE GENOMIC DNA]</scope>
    <source>
        <strain evidence="10 11">HHB12029</strain>
    </source>
</reference>
<dbReference type="STRING" id="1314781.A0A165L1B8"/>
<sequence length="1167" mass="129365">MARTTDKRAAGRDAGPQTLDELKARVAHALPAAFEQAQTSAATHQKNWAALHKLHAQAADIHDTTPKKRDAAYGGTLVFEQWFIDMVERVVSVKKGAGGGVAERLIKFISGYVKFVNEKATEDGSADEEDTFAFRFVTHLMNHLLVGFVAKDKIVRYRCVQIVAESVAFLGAIDEKLYRSLRAGFLARTEDKEVPVRVQTVVALGKMQASDDPDDREEKIEDVLLDILQHDPSGDVRRTALLSAPLLPRTLPTLLTRIRDSDATVRRTLLSNILTKLKAANLTPEQLARVVSCGLRDRDENVKGAARALVAGWIPAARKDEPVKNEEIDALLDFVQLFDIASSAESLQSALECIFDVRRDILDKLEFAEEYWLEMTPEKAVLARVFVEYCTKNKDEARMERALPVVTALAFRVQDAVNGLEDDGEKSGEEEFVAGEMLRMAALLDYADEIGRRKMFALVRDMLSQESLPDALVAPCLDVLRVLSASERDLIRVVVEIVHEVRDPQDEAEADEVEAAMGLADDDDEGEDGEGPSEKAPKPPKEQKKLEDMEPEERERMVALDLRSLALCIGMLERVNGSFEENSTLEGILADLIIPSVKRKETILRERGLVSLGLCCLIAKRMALNSFQLFLGQIQTAPEPLKIRVLQIAFDIMMVHEAEFLGPRAVVGEGKMVDFLLHTLENTESDEVQSVLCVGLSKLMLSGMITDERVLKALVLAYLSPQTADNQSLRQCLAYFLPVYCFSSSKNQRRMAEIAVPMFTVMHQVRADLDDDGIMVSQAQVGELLLEWTNPENQIDIPGVKHDETVHLDLAVEIAQALYDEEMEIANKKILCQMMSKVFIPNEIDDDKLRTLVVLLSNIQLRRPIHDTTAKNALDRFEKSLRKKFADKLEGVSEEDYRKLEHLSKLFEFLDAMPEVEEDEPPAPKKRGASRANKSTTPKPNAKTPARKRRKSGDSDDDSDNDVGSRATASRTASPTPTPAREKHSRSAAPKKSLAVDPESDEDEEASDDDDDQDEEDDEEADDDDRSPGSSTSRPSSKSATAVAASDDEDDSDDDDDGQSARSALTDDEDGATPVAVSKNQKAPSAKRKERATARTPSNRASKKPRNRSPAQNPKTPKRKEALKRVRSEAAEAQSPPRKRLKEVTNGRSKRGASRAVQSDASSEDES</sequence>
<dbReference type="Proteomes" id="UP000077266">
    <property type="component" value="Unassembled WGS sequence"/>
</dbReference>
<dbReference type="GO" id="GO:0000793">
    <property type="term" value="C:condensed chromosome"/>
    <property type="evidence" value="ECO:0007669"/>
    <property type="project" value="TreeGrafter"/>
</dbReference>
<evidence type="ECO:0000256" key="5">
    <source>
        <dbReference type="ARBA" id="ARBA00022776"/>
    </source>
</evidence>
<dbReference type="GO" id="GO:0051301">
    <property type="term" value="P:cell division"/>
    <property type="evidence" value="ECO:0007669"/>
    <property type="project" value="UniProtKB-KW"/>
</dbReference>
<feature type="region of interest" description="Disordered" evidence="8">
    <location>
        <begin position="914"/>
        <end position="1167"/>
    </location>
</feature>
<dbReference type="InterPro" id="IPR016024">
    <property type="entry name" value="ARM-type_fold"/>
</dbReference>
<dbReference type="PANTHER" id="PTHR14418:SF5">
    <property type="entry name" value="CONDENSIN COMPLEX SUBUNIT 3"/>
    <property type="match status" value="1"/>
</dbReference>
<feature type="compositionally biased region" description="Acidic residues" evidence="8">
    <location>
        <begin position="998"/>
        <end position="1025"/>
    </location>
</feature>
<feature type="compositionally biased region" description="Acidic residues" evidence="8">
    <location>
        <begin position="1046"/>
        <end position="1058"/>
    </location>
</feature>
<dbReference type="InterPro" id="IPR011989">
    <property type="entry name" value="ARM-like"/>
</dbReference>
<evidence type="ECO:0000313" key="10">
    <source>
        <dbReference type="EMBL" id="KZV97200.1"/>
    </source>
</evidence>
<evidence type="ECO:0000256" key="4">
    <source>
        <dbReference type="ARBA" id="ARBA00022618"/>
    </source>
</evidence>
<dbReference type="SUPFAM" id="SSF48371">
    <property type="entry name" value="ARM repeat"/>
    <property type="match status" value="1"/>
</dbReference>
<feature type="compositionally biased region" description="Low complexity" evidence="8">
    <location>
        <begin position="1028"/>
        <end position="1045"/>
    </location>
</feature>